<reference evidence="4 5" key="1">
    <citation type="submission" date="2018-11" db="EMBL/GenBank/DDBJ databases">
        <title>Genome sequencing of Lautropia sp. KCOM 2505 (= ChDC F240).</title>
        <authorList>
            <person name="Kook J.-K."/>
            <person name="Park S.-N."/>
            <person name="Lim Y.K."/>
        </authorList>
    </citation>
    <scope>NUCLEOTIDE SEQUENCE [LARGE SCALE GENOMIC DNA]</scope>
    <source>
        <strain evidence="4 5">KCOM 2505</strain>
    </source>
</reference>
<dbReference type="Pfam" id="PF03886">
    <property type="entry name" value="ABC_trans_aux"/>
    <property type="match status" value="1"/>
</dbReference>
<comment type="caution">
    <text evidence="4">The sequence shown here is derived from an EMBL/GenBank/DDBJ whole genome shotgun (WGS) entry which is preliminary data.</text>
</comment>
<evidence type="ECO:0000259" key="3">
    <source>
        <dbReference type="Pfam" id="PF03886"/>
    </source>
</evidence>
<dbReference type="PROSITE" id="PS51257">
    <property type="entry name" value="PROKAR_LIPOPROTEIN"/>
    <property type="match status" value="1"/>
</dbReference>
<gene>
    <name evidence="4" type="ORF">EHV23_07420</name>
</gene>
<evidence type="ECO:0000313" key="4">
    <source>
        <dbReference type="EMBL" id="RRN45928.1"/>
    </source>
</evidence>
<feature type="region of interest" description="Disordered" evidence="1">
    <location>
        <begin position="69"/>
        <end position="88"/>
    </location>
</feature>
<proteinExistence type="predicted"/>
<name>A0A426FTG7_9BURK</name>
<dbReference type="SUPFAM" id="SSF159594">
    <property type="entry name" value="XCC0632-like"/>
    <property type="match status" value="1"/>
</dbReference>
<dbReference type="InterPro" id="IPR005586">
    <property type="entry name" value="ABC_trans_aux"/>
</dbReference>
<feature type="compositionally biased region" description="Gly residues" evidence="1">
    <location>
        <begin position="76"/>
        <end position="87"/>
    </location>
</feature>
<dbReference type="EMBL" id="RRUE01000001">
    <property type="protein sequence ID" value="RRN45928.1"/>
    <property type="molecule type" value="Genomic_DNA"/>
</dbReference>
<accession>A0A426FTG7</accession>
<organism evidence="4 5">
    <name type="scientific">Lautropia dentalis</name>
    <dbReference type="NCBI Taxonomy" id="2490857"/>
    <lineage>
        <taxon>Bacteria</taxon>
        <taxon>Pseudomonadati</taxon>
        <taxon>Pseudomonadota</taxon>
        <taxon>Betaproteobacteria</taxon>
        <taxon>Burkholderiales</taxon>
        <taxon>Burkholderiaceae</taxon>
        <taxon>Lautropia</taxon>
    </lineage>
</organism>
<feature type="chain" id="PRO_5019273811" description="ABC-type transport auxiliary lipoprotein component domain-containing protein" evidence="2">
    <location>
        <begin position="26"/>
        <end position="244"/>
    </location>
</feature>
<feature type="domain" description="ABC-type transport auxiliary lipoprotein component" evidence="3">
    <location>
        <begin position="90"/>
        <end position="217"/>
    </location>
</feature>
<dbReference type="Gene3D" id="3.40.50.10610">
    <property type="entry name" value="ABC-type transport auxiliary lipoprotein component"/>
    <property type="match status" value="1"/>
</dbReference>
<evidence type="ECO:0000256" key="2">
    <source>
        <dbReference type="SAM" id="SignalP"/>
    </source>
</evidence>
<sequence>MVKMRSVMWVAASVAMFGLAGCASAPVSYHTLQGGNEAGSGTSAQPDLRYQIAAVNVPERLNRPDLVLSGSPGKAGKPGGADAGGGQVRADTSVTVLENERWDASLTDALRDALAARLAEAAARPVTPASAREPAQLRLTAQVYRFDASQRGDVDVLVDWRLRRLDIGDEDDASPDAPDGRVLACRYQGRATVPAGNVTAVVGALQQQVVHLADDIVAATRPWLRGSAQSCAQGGQAVQTGPRG</sequence>
<protein>
    <recommendedName>
        <fullName evidence="3">ABC-type transport auxiliary lipoprotein component domain-containing protein</fullName>
    </recommendedName>
</protein>
<dbReference type="Proteomes" id="UP000270261">
    <property type="component" value="Unassembled WGS sequence"/>
</dbReference>
<evidence type="ECO:0000313" key="5">
    <source>
        <dbReference type="Proteomes" id="UP000270261"/>
    </source>
</evidence>
<keyword evidence="5" id="KW-1185">Reference proteome</keyword>
<feature type="signal peptide" evidence="2">
    <location>
        <begin position="1"/>
        <end position="25"/>
    </location>
</feature>
<dbReference type="AlphaFoldDB" id="A0A426FTG7"/>
<keyword evidence="2" id="KW-0732">Signal</keyword>
<evidence type="ECO:0000256" key="1">
    <source>
        <dbReference type="SAM" id="MobiDB-lite"/>
    </source>
</evidence>